<protein>
    <recommendedName>
        <fullName evidence="3">Synaptic plasticity regulator PANTS</fullName>
    </recommendedName>
    <alternativeName>
        <fullName evidence="4">Plasticity-associated neural transcript short</fullName>
    </alternativeName>
</protein>
<evidence type="ECO:0000256" key="1">
    <source>
        <dbReference type="ARBA" id="ARBA00006412"/>
    </source>
</evidence>
<dbReference type="EMBL" id="DS469568">
    <property type="protein sequence ID" value="EDO42092.1"/>
    <property type="molecule type" value="Genomic_DNA"/>
</dbReference>
<dbReference type="GO" id="GO:0043083">
    <property type="term" value="C:synaptic cleft"/>
    <property type="evidence" value="ECO:0007669"/>
    <property type="project" value="UniProtKB-SubCell"/>
</dbReference>
<evidence type="ECO:0000256" key="3">
    <source>
        <dbReference type="ARBA" id="ARBA00044072"/>
    </source>
</evidence>
<dbReference type="Pfam" id="PF11326">
    <property type="entry name" value="PANTS-like"/>
    <property type="match status" value="1"/>
</dbReference>
<dbReference type="PANTHER" id="PTHR28052">
    <property type="entry name" value="UPF0545 PROTEIN C22ORF39"/>
    <property type="match status" value="1"/>
</dbReference>
<dbReference type="PANTHER" id="PTHR28052:SF1">
    <property type="entry name" value="UPF0545 PROTEIN C22ORF39"/>
    <property type="match status" value="1"/>
</dbReference>
<proteinExistence type="inferred from homology"/>
<organism evidence="5 6">
    <name type="scientific">Nematostella vectensis</name>
    <name type="common">Starlet sea anemone</name>
    <dbReference type="NCBI Taxonomy" id="45351"/>
    <lineage>
        <taxon>Eukaryota</taxon>
        <taxon>Metazoa</taxon>
        <taxon>Cnidaria</taxon>
        <taxon>Anthozoa</taxon>
        <taxon>Hexacorallia</taxon>
        <taxon>Actiniaria</taxon>
        <taxon>Edwardsiidae</taxon>
        <taxon>Nematostella</taxon>
    </lineage>
</organism>
<dbReference type="HOGENOM" id="CLU_2187032_0_0_1"/>
<sequence length="109" mass="12964">MSTGILDEKQQDNSPENADFKAPACLKFFEKWRFCSSSSNQFHQYYIYGKFKDCSVYKDDMQNCVVYKTTKSETSKQALIEAMRRDEIKFSSADIWERRENPSEYWNSH</sequence>
<dbReference type="KEGG" id="nve:5513936"/>
<comment type="similarity">
    <text evidence="1">Belongs to the UPF0545 family.</text>
</comment>
<dbReference type="FunCoup" id="A7S2D1">
    <property type="interactions" value="13"/>
</dbReference>
<dbReference type="InterPro" id="IPR021475">
    <property type="entry name" value="Pants/Emi1-like"/>
</dbReference>
<evidence type="ECO:0000313" key="5">
    <source>
        <dbReference type="EMBL" id="EDO42092.1"/>
    </source>
</evidence>
<gene>
    <name evidence="5" type="ORF">NEMVEDRAFT_v1g242363</name>
</gene>
<dbReference type="Proteomes" id="UP000001593">
    <property type="component" value="Unassembled WGS sequence"/>
</dbReference>
<accession>A7S2D1</accession>
<reference evidence="5 6" key="1">
    <citation type="journal article" date="2007" name="Science">
        <title>Sea anemone genome reveals ancestral eumetazoan gene repertoire and genomic organization.</title>
        <authorList>
            <person name="Putnam N.H."/>
            <person name="Srivastava M."/>
            <person name="Hellsten U."/>
            <person name="Dirks B."/>
            <person name="Chapman J."/>
            <person name="Salamov A."/>
            <person name="Terry A."/>
            <person name="Shapiro H."/>
            <person name="Lindquist E."/>
            <person name="Kapitonov V.V."/>
            <person name="Jurka J."/>
            <person name="Genikhovich G."/>
            <person name="Grigoriev I.V."/>
            <person name="Lucas S.M."/>
            <person name="Steele R.E."/>
            <person name="Finnerty J.R."/>
            <person name="Technau U."/>
            <person name="Martindale M.Q."/>
            <person name="Rokhsar D.S."/>
        </authorList>
    </citation>
    <scope>NUCLEOTIDE SEQUENCE [LARGE SCALE GENOMIC DNA]</scope>
    <source>
        <strain evidence="6">CH2 X CH6</strain>
    </source>
</reference>
<keyword evidence="6" id="KW-1185">Reference proteome</keyword>
<name>A7S2D1_NEMVE</name>
<dbReference type="InParanoid" id="A7S2D1"/>
<dbReference type="AlphaFoldDB" id="A7S2D1"/>
<comment type="subcellular location">
    <subcellularLocation>
        <location evidence="2">Synaptic cleft</location>
    </subcellularLocation>
</comment>
<dbReference type="PhylomeDB" id="A7S2D1"/>
<evidence type="ECO:0000256" key="2">
    <source>
        <dbReference type="ARBA" id="ARBA00043942"/>
    </source>
</evidence>
<evidence type="ECO:0000256" key="4">
    <source>
        <dbReference type="ARBA" id="ARBA00044235"/>
    </source>
</evidence>
<evidence type="ECO:0000313" key="6">
    <source>
        <dbReference type="Proteomes" id="UP000001593"/>
    </source>
</evidence>
<dbReference type="OMA" id="KENSICR"/>
<dbReference type="eggNOG" id="ENOG502S4MN">
    <property type="taxonomic scope" value="Eukaryota"/>
</dbReference>